<evidence type="ECO:0000313" key="1">
    <source>
        <dbReference type="EnsemblMetazoa" id="XP_019857880.1"/>
    </source>
</evidence>
<protein>
    <submittedName>
        <fullName evidence="1">Uncharacterized protein</fullName>
    </submittedName>
</protein>
<dbReference type="KEGG" id="aqu:109586146"/>
<dbReference type="EnsemblMetazoa" id="XM_020002321.1">
    <property type="protein sequence ID" value="XP_019857880.1"/>
    <property type="gene ID" value="LOC109586146"/>
</dbReference>
<dbReference type="AlphaFoldDB" id="A0AAN0JLK8"/>
<name>A0AAN0JLK8_AMPQE</name>
<proteinExistence type="predicted"/>
<reference evidence="1" key="2">
    <citation type="submission" date="2024-06" db="UniProtKB">
        <authorList>
            <consortium name="EnsemblMetazoa"/>
        </authorList>
    </citation>
    <scope>IDENTIFICATION</scope>
</reference>
<reference evidence="2" key="1">
    <citation type="journal article" date="2010" name="Nature">
        <title>The Amphimedon queenslandica genome and the evolution of animal complexity.</title>
        <authorList>
            <person name="Srivastava M."/>
            <person name="Simakov O."/>
            <person name="Chapman J."/>
            <person name="Fahey B."/>
            <person name="Gauthier M.E."/>
            <person name="Mitros T."/>
            <person name="Richards G.S."/>
            <person name="Conaco C."/>
            <person name="Dacre M."/>
            <person name="Hellsten U."/>
            <person name="Larroux C."/>
            <person name="Putnam N.H."/>
            <person name="Stanke M."/>
            <person name="Adamska M."/>
            <person name="Darling A."/>
            <person name="Degnan S.M."/>
            <person name="Oakley T.H."/>
            <person name="Plachetzki D.C."/>
            <person name="Zhai Y."/>
            <person name="Adamski M."/>
            <person name="Calcino A."/>
            <person name="Cummins S.F."/>
            <person name="Goodstein D.M."/>
            <person name="Harris C."/>
            <person name="Jackson D.J."/>
            <person name="Leys S.P."/>
            <person name="Shu S."/>
            <person name="Woodcroft B.J."/>
            <person name="Vervoort M."/>
            <person name="Kosik K.S."/>
            <person name="Manning G."/>
            <person name="Degnan B.M."/>
            <person name="Rokhsar D.S."/>
        </authorList>
    </citation>
    <scope>NUCLEOTIDE SEQUENCE [LARGE SCALE GENOMIC DNA]</scope>
</reference>
<sequence>MQPVQEVYDDRAAVSRKQELIQTVLTDVKTHEVTIETNLADMLELRYVIKTDESANNNKETKRITREGGKLLKQLQDKFDSVCESSLEAIDALESIQRITRSGGTES</sequence>
<organism evidence="1 2">
    <name type="scientific">Amphimedon queenslandica</name>
    <name type="common">Sponge</name>
    <dbReference type="NCBI Taxonomy" id="400682"/>
    <lineage>
        <taxon>Eukaryota</taxon>
        <taxon>Metazoa</taxon>
        <taxon>Porifera</taxon>
        <taxon>Demospongiae</taxon>
        <taxon>Heteroscleromorpha</taxon>
        <taxon>Haplosclerida</taxon>
        <taxon>Niphatidae</taxon>
        <taxon>Amphimedon</taxon>
    </lineage>
</organism>
<dbReference type="RefSeq" id="XP_019857880.1">
    <property type="nucleotide sequence ID" value="XM_020002321.1"/>
</dbReference>
<evidence type="ECO:0000313" key="2">
    <source>
        <dbReference type="Proteomes" id="UP000007879"/>
    </source>
</evidence>
<dbReference type="Proteomes" id="UP000007879">
    <property type="component" value="Unassembled WGS sequence"/>
</dbReference>
<accession>A0AAN0JLK8</accession>
<keyword evidence="2" id="KW-1185">Reference proteome</keyword>
<dbReference type="GeneID" id="109586146"/>